<proteinExistence type="predicted"/>
<evidence type="ECO:0000259" key="3">
    <source>
        <dbReference type="PROSITE" id="PS51186"/>
    </source>
</evidence>
<gene>
    <name evidence="4" type="ORF">GGR47_000036</name>
</gene>
<dbReference type="InterPro" id="IPR016181">
    <property type="entry name" value="Acyl_CoA_acyltransferase"/>
</dbReference>
<evidence type="ECO:0000256" key="1">
    <source>
        <dbReference type="ARBA" id="ARBA00022679"/>
    </source>
</evidence>
<dbReference type="PROSITE" id="PS51186">
    <property type="entry name" value="GNAT"/>
    <property type="match status" value="1"/>
</dbReference>
<dbReference type="EMBL" id="JACIDB010000001">
    <property type="protein sequence ID" value="MBB3873820.1"/>
    <property type="molecule type" value="Genomic_DNA"/>
</dbReference>
<sequence>MRLLKEAASLIVRQATINDLDALVPLFDAYRQFYKQASDPDGARAFLADRFEHQQSVVFVACDVDQAVGFTQLFPSFSSARMARTFILNDLFVSPAARRTGAGRALLNAACEYGRAVGASRLSLSTAVANVVAQSVYENAGWTRDTEFQAYAISLI</sequence>
<dbReference type="AlphaFoldDB" id="A0AAW3TNX2"/>
<protein>
    <submittedName>
        <fullName evidence="4">GNAT superfamily N-acetyltransferase</fullName>
    </submittedName>
</protein>
<comment type="caution">
    <text evidence="4">The sequence shown here is derived from an EMBL/GenBank/DDBJ whole genome shotgun (WGS) entry which is preliminary data.</text>
</comment>
<dbReference type="RefSeq" id="WP_147035100.1">
    <property type="nucleotide sequence ID" value="NZ_JACIDB010000001.1"/>
</dbReference>
<dbReference type="Gene3D" id="3.40.630.30">
    <property type="match status" value="1"/>
</dbReference>
<evidence type="ECO:0000256" key="2">
    <source>
        <dbReference type="ARBA" id="ARBA00023315"/>
    </source>
</evidence>
<dbReference type="InterPro" id="IPR000182">
    <property type="entry name" value="GNAT_dom"/>
</dbReference>
<evidence type="ECO:0000313" key="4">
    <source>
        <dbReference type="EMBL" id="MBB3873820.1"/>
    </source>
</evidence>
<dbReference type="Proteomes" id="UP000528945">
    <property type="component" value="Unassembled WGS sequence"/>
</dbReference>
<dbReference type="CDD" id="cd04301">
    <property type="entry name" value="NAT_SF"/>
    <property type="match status" value="1"/>
</dbReference>
<dbReference type="SUPFAM" id="SSF55729">
    <property type="entry name" value="Acyl-CoA N-acyltransferases (Nat)"/>
    <property type="match status" value="1"/>
</dbReference>
<dbReference type="PANTHER" id="PTHR43877">
    <property type="entry name" value="AMINOALKYLPHOSPHONATE N-ACETYLTRANSFERASE-RELATED-RELATED"/>
    <property type="match status" value="1"/>
</dbReference>
<organism evidence="4 5">
    <name type="scientific">Sphingomonas aquatilis</name>
    <dbReference type="NCBI Taxonomy" id="93063"/>
    <lineage>
        <taxon>Bacteria</taxon>
        <taxon>Pseudomonadati</taxon>
        <taxon>Pseudomonadota</taxon>
        <taxon>Alphaproteobacteria</taxon>
        <taxon>Sphingomonadales</taxon>
        <taxon>Sphingomonadaceae</taxon>
        <taxon>Sphingomonas</taxon>
    </lineage>
</organism>
<dbReference type="Pfam" id="PF00583">
    <property type="entry name" value="Acetyltransf_1"/>
    <property type="match status" value="1"/>
</dbReference>
<keyword evidence="1" id="KW-0808">Transferase</keyword>
<evidence type="ECO:0000313" key="5">
    <source>
        <dbReference type="Proteomes" id="UP000528945"/>
    </source>
</evidence>
<keyword evidence="5" id="KW-1185">Reference proteome</keyword>
<feature type="domain" description="N-acetyltransferase" evidence="3">
    <location>
        <begin position="10"/>
        <end position="156"/>
    </location>
</feature>
<reference evidence="4 5" key="1">
    <citation type="submission" date="2020-08" db="EMBL/GenBank/DDBJ databases">
        <title>Genomic Encyclopedia of Type Strains, Phase IV (KMG-IV): sequencing the most valuable type-strain genomes for metagenomic binning, comparative biology and taxonomic classification.</title>
        <authorList>
            <person name="Goeker M."/>
        </authorList>
    </citation>
    <scope>NUCLEOTIDE SEQUENCE [LARGE SCALE GENOMIC DNA]</scope>
    <source>
        <strain evidence="4 5">DSM 15581</strain>
    </source>
</reference>
<dbReference type="InterPro" id="IPR050832">
    <property type="entry name" value="Bact_Acetyltransf"/>
</dbReference>
<keyword evidence="2" id="KW-0012">Acyltransferase</keyword>
<name>A0AAW3TNX2_9SPHN</name>
<accession>A0AAW3TNX2</accession>
<dbReference type="PANTHER" id="PTHR43877:SF2">
    <property type="entry name" value="AMINOALKYLPHOSPHONATE N-ACETYLTRANSFERASE-RELATED"/>
    <property type="match status" value="1"/>
</dbReference>
<dbReference type="GO" id="GO:0016747">
    <property type="term" value="F:acyltransferase activity, transferring groups other than amino-acyl groups"/>
    <property type="evidence" value="ECO:0007669"/>
    <property type="project" value="InterPro"/>
</dbReference>